<feature type="compositionally biased region" description="Low complexity" evidence="2">
    <location>
        <begin position="61"/>
        <end position="74"/>
    </location>
</feature>
<dbReference type="InterPro" id="IPR043502">
    <property type="entry name" value="DNA/RNA_pol_sf"/>
</dbReference>
<dbReference type="eggNOG" id="KOG0017">
    <property type="taxonomic scope" value="Eukaryota"/>
</dbReference>
<dbReference type="SUPFAM" id="SSF56672">
    <property type="entry name" value="DNA/RNA polymerases"/>
    <property type="match status" value="1"/>
</dbReference>
<keyword evidence="1" id="KW-0862">Zinc</keyword>
<dbReference type="Pfam" id="PF17919">
    <property type="entry name" value="RT_RNaseH_2"/>
    <property type="match status" value="1"/>
</dbReference>
<keyword evidence="1" id="KW-0479">Metal-binding</keyword>
<feature type="compositionally biased region" description="Polar residues" evidence="2">
    <location>
        <begin position="37"/>
        <end position="54"/>
    </location>
</feature>
<dbReference type="PROSITE" id="PS50158">
    <property type="entry name" value="ZF_CCHC"/>
    <property type="match status" value="1"/>
</dbReference>
<organism evidence="4 5">
    <name type="scientific">Nicotiana sylvestris</name>
    <name type="common">Wood tobacco</name>
    <name type="synonym">South American tobacco</name>
    <dbReference type="NCBI Taxonomy" id="4096"/>
    <lineage>
        <taxon>Eukaryota</taxon>
        <taxon>Viridiplantae</taxon>
        <taxon>Streptophyta</taxon>
        <taxon>Embryophyta</taxon>
        <taxon>Tracheophyta</taxon>
        <taxon>Spermatophyta</taxon>
        <taxon>Magnoliopsida</taxon>
        <taxon>eudicotyledons</taxon>
        <taxon>Gunneridae</taxon>
        <taxon>Pentapetalae</taxon>
        <taxon>asterids</taxon>
        <taxon>lamiids</taxon>
        <taxon>Solanales</taxon>
        <taxon>Solanaceae</taxon>
        <taxon>Nicotianoideae</taxon>
        <taxon>Nicotianeae</taxon>
        <taxon>Nicotiana</taxon>
    </lineage>
</organism>
<feature type="domain" description="CCHC-type" evidence="3">
    <location>
        <begin position="13"/>
        <end position="27"/>
    </location>
</feature>
<reference evidence="4" key="1">
    <citation type="journal article" date="2013" name="Genome Biol.">
        <title>Reference genomes and transcriptomes of Nicotiana sylvestris and Nicotiana tomentosiformis.</title>
        <authorList>
            <person name="Sierro N."/>
            <person name="Battey J.N."/>
            <person name="Ouadi S."/>
            <person name="Bovet L."/>
            <person name="Goepfert S."/>
            <person name="Bakaher N."/>
            <person name="Peitsch M.C."/>
            <person name="Ivanov N.V."/>
        </authorList>
    </citation>
    <scope>NUCLEOTIDE SEQUENCE [LARGE SCALE GENOMIC DNA]</scope>
</reference>
<dbReference type="GO" id="GO:0008270">
    <property type="term" value="F:zinc ion binding"/>
    <property type="evidence" value="ECO:0007669"/>
    <property type="project" value="UniProtKB-KW"/>
</dbReference>
<reference evidence="5" key="2">
    <citation type="submission" date="2025-08" db="UniProtKB">
        <authorList>
            <consortium name="RefSeq"/>
        </authorList>
    </citation>
    <scope>IDENTIFICATION</scope>
    <source>
        <tissue evidence="5">Leaf</tissue>
    </source>
</reference>
<evidence type="ECO:0000313" key="5">
    <source>
        <dbReference type="RefSeq" id="XP_009769096.1"/>
    </source>
</evidence>
<evidence type="ECO:0000259" key="3">
    <source>
        <dbReference type="PROSITE" id="PS50158"/>
    </source>
</evidence>
<proteinExistence type="predicted"/>
<accession>A0A1U7VVV6</accession>
<dbReference type="AlphaFoldDB" id="A0A1U7VVV6"/>
<keyword evidence="4" id="KW-1185">Reference proteome</keyword>
<name>A0A1U7VVV6_NICSY</name>
<dbReference type="GO" id="GO:0003676">
    <property type="term" value="F:nucleic acid binding"/>
    <property type="evidence" value="ECO:0007669"/>
    <property type="project" value="InterPro"/>
</dbReference>
<dbReference type="InterPro" id="IPR001878">
    <property type="entry name" value="Znf_CCHC"/>
</dbReference>
<evidence type="ECO:0000313" key="4">
    <source>
        <dbReference type="Proteomes" id="UP000189701"/>
    </source>
</evidence>
<keyword evidence="1" id="KW-0863">Zinc-finger</keyword>
<dbReference type="PANTHER" id="PTHR34072:SF52">
    <property type="entry name" value="RIBONUCLEASE H"/>
    <property type="match status" value="1"/>
</dbReference>
<dbReference type="RefSeq" id="XP_009769096.1">
    <property type="nucleotide sequence ID" value="XM_009770794.1"/>
</dbReference>
<dbReference type="InterPro" id="IPR041577">
    <property type="entry name" value="RT_RNaseH_2"/>
</dbReference>
<gene>
    <name evidence="5" type="primary">LOC104220007</name>
</gene>
<dbReference type="Proteomes" id="UP000189701">
    <property type="component" value="Unplaced"/>
</dbReference>
<evidence type="ECO:0000256" key="1">
    <source>
        <dbReference type="PROSITE-ProRule" id="PRU00047"/>
    </source>
</evidence>
<feature type="region of interest" description="Disordered" evidence="2">
    <location>
        <begin position="34"/>
        <end position="74"/>
    </location>
</feature>
<evidence type="ECO:0000256" key="2">
    <source>
        <dbReference type="SAM" id="MobiDB-lite"/>
    </source>
</evidence>
<dbReference type="Gene3D" id="3.30.70.270">
    <property type="match status" value="1"/>
</dbReference>
<dbReference type="STRING" id="4096.A0A1U7VVV6"/>
<protein>
    <submittedName>
        <fullName evidence="5">Uncharacterized protein LOC104220007</fullName>
    </submittedName>
</protein>
<dbReference type="InterPro" id="IPR043128">
    <property type="entry name" value="Rev_trsase/Diguanyl_cyclase"/>
</dbReference>
<dbReference type="OrthoDB" id="437338at2759"/>
<sequence length="207" mass="22655">MYSGTCYLELPICYGCGMRGHIQRHCRVFRQGVGRGTTHSSNPATATSSVSSPDRGTPAPAGHGASRGGAQSSGRPIRFYAMSDELPRIPPDREIDFGINVMPGTEPISIPPYRMAQIEVKFQWSDACERSFQGLKSRLTTAPVLALSEGIEGFVVYCDASRVGLGCVLMQHGKVIAYVSRQLKNHEKNYPTYDLELAAIVFALNIW</sequence>
<dbReference type="PANTHER" id="PTHR34072">
    <property type="entry name" value="ENZYMATIC POLYPROTEIN-RELATED"/>
    <property type="match status" value="1"/>
</dbReference>